<dbReference type="Proteomes" id="UP000663866">
    <property type="component" value="Unassembled WGS sequence"/>
</dbReference>
<evidence type="ECO:0000256" key="3">
    <source>
        <dbReference type="ARBA" id="ARBA00023295"/>
    </source>
</evidence>
<dbReference type="GO" id="GO:0009044">
    <property type="term" value="F:xylan 1,4-beta-xylosidase activity"/>
    <property type="evidence" value="ECO:0007669"/>
    <property type="project" value="InterPro"/>
</dbReference>
<dbReference type="InterPro" id="IPR044993">
    <property type="entry name" value="BXL"/>
</dbReference>
<protein>
    <recommendedName>
        <fullName evidence="4">Glycoside hydrolase family 3 C-terminal domain-containing protein</fullName>
    </recommendedName>
</protein>
<comment type="similarity">
    <text evidence="1">Belongs to the glycosyl hydrolase 3 family.</text>
</comment>
<feature type="non-terminal residue" evidence="5">
    <location>
        <position position="197"/>
    </location>
</feature>
<organism evidence="5 6">
    <name type="scientific">Rotaria magnacalcarata</name>
    <dbReference type="NCBI Taxonomy" id="392030"/>
    <lineage>
        <taxon>Eukaryota</taxon>
        <taxon>Metazoa</taxon>
        <taxon>Spiralia</taxon>
        <taxon>Gnathifera</taxon>
        <taxon>Rotifera</taxon>
        <taxon>Eurotatoria</taxon>
        <taxon>Bdelloidea</taxon>
        <taxon>Philodinida</taxon>
        <taxon>Philodinidae</taxon>
        <taxon>Rotaria</taxon>
    </lineage>
</organism>
<evidence type="ECO:0000313" key="5">
    <source>
        <dbReference type="EMBL" id="CAF4541462.1"/>
    </source>
</evidence>
<dbReference type="InterPro" id="IPR036881">
    <property type="entry name" value="Glyco_hydro_3_C_sf"/>
</dbReference>
<evidence type="ECO:0000259" key="4">
    <source>
        <dbReference type="Pfam" id="PF01915"/>
    </source>
</evidence>
<accession>A0A820Y2K8</accession>
<dbReference type="InterPro" id="IPR002772">
    <property type="entry name" value="Glyco_hydro_3_C"/>
</dbReference>
<feature type="domain" description="Glycoside hydrolase family 3 C-terminal" evidence="4">
    <location>
        <begin position="29"/>
        <end position="197"/>
    </location>
</feature>
<evidence type="ECO:0000313" key="6">
    <source>
        <dbReference type="Proteomes" id="UP000663866"/>
    </source>
</evidence>
<dbReference type="PANTHER" id="PTHR42721:SF3">
    <property type="entry name" value="BETA-D-XYLOSIDASE 5-RELATED"/>
    <property type="match status" value="1"/>
</dbReference>
<name>A0A820Y2K8_9BILA</name>
<proteinExistence type="inferred from homology"/>
<sequence>QQPYRKLSHADVDTAETRQLSLHAAQQSIVLLKNTNKALPLNLNQLMNKRIALIGPTANATVLMQGNYYGKAPFLIDPINGFQAAIQGYSINISFAYGCKISDVDQSGFAEAIELARLSDIVIFFGGIDQSIESEGTDRTSIALPSVQLALLEQLEKVVRSPLHVVIMSGSSLDLAYIRDSSQYDSLIWMGYAGQAG</sequence>
<feature type="non-terminal residue" evidence="5">
    <location>
        <position position="1"/>
    </location>
</feature>
<evidence type="ECO:0000256" key="1">
    <source>
        <dbReference type="ARBA" id="ARBA00005336"/>
    </source>
</evidence>
<dbReference type="SUPFAM" id="SSF52279">
    <property type="entry name" value="Beta-D-glucan exohydrolase, C-terminal domain"/>
    <property type="match status" value="1"/>
</dbReference>
<evidence type="ECO:0000256" key="2">
    <source>
        <dbReference type="ARBA" id="ARBA00022801"/>
    </source>
</evidence>
<dbReference type="Gene3D" id="3.40.50.1700">
    <property type="entry name" value="Glycoside hydrolase family 3 C-terminal domain"/>
    <property type="match status" value="1"/>
</dbReference>
<dbReference type="GO" id="GO:0046556">
    <property type="term" value="F:alpha-L-arabinofuranosidase activity"/>
    <property type="evidence" value="ECO:0007669"/>
    <property type="project" value="TreeGrafter"/>
</dbReference>
<dbReference type="PANTHER" id="PTHR42721">
    <property type="entry name" value="SUGAR HYDROLASE-RELATED"/>
    <property type="match status" value="1"/>
</dbReference>
<dbReference type="Pfam" id="PF01915">
    <property type="entry name" value="Glyco_hydro_3_C"/>
    <property type="match status" value="1"/>
</dbReference>
<dbReference type="AlphaFoldDB" id="A0A820Y2K8"/>
<reference evidence="5" key="1">
    <citation type="submission" date="2021-02" db="EMBL/GenBank/DDBJ databases">
        <authorList>
            <person name="Nowell W R."/>
        </authorList>
    </citation>
    <scope>NUCLEOTIDE SEQUENCE</scope>
</reference>
<gene>
    <name evidence="5" type="ORF">OVN521_LOCUS42785</name>
</gene>
<keyword evidence="6" id="KW-1185">Reference proteome</keyword>
<keyword evidence="2" id="KW-0378">Hydrolase</keyword>
<dbReference type="EMBL" id="CAJOBG010059495">
    <property type="protein sequence ID" value="CAF4541462.1"/>
    <property type="molecule type" value="Genomic_DNA"/>
</dbReference>
<dbReference type="GO" id="GO:0031222">
    <property type="term" value="P:arabinan catabolic process"/>
    <property type="evidence" value="ECO:0007669"/>
    <property type="project" value="TreeGrafter"/>
</dbReference>
<dbReference type="GO" id="GO:0045493">
    <property type="term" value="P:xylan catabolic process"/>
    <property type="evidence" value="ECO:0007669"/>
    <property type="project" value="InterPro"/>
</dbReference>
<keyword evidence="3" id="KW-0326">Glycosidase</keyword>
<comment type="caution">
    <text evidence="5">The sequence shown here is derived from an EMBL/GenBank/DDBJ whole genome shotgun (WGS) entry which is preliminary data.</text>
</comment>